<dbReference type="EMBL" id="AHZU02000413">
    <property type="protein sequence ID" value="KFG44683.1"/>
    <property type="molecule type" value="Genomic_DNA"/>
</dbReference>
<dbReference type="VEuPathDB" id="ToxoDB:TGDOM2_309195"/>
<comment type="caution">
    <text evidence="2">The sequence shown here is derived from an EMBL/GenBank/DDBJ whole genome shotgun (WGS) entry which is preliminary data.</text>
</comment>
<proteinExistence type="predicted"/>
<evidence type="ECO:0000313" key="3">
    <source>
        <dbReference type="Proteomes" id="UP000028837"/>
    </source>
</evidence>
<reference evidence="2 3" key="1">
    <citation type="submission" date="2014-02" db="EMBL/GenBank/DDBJ databases">
        <authorList>
            <person name="Sibley D."/>
            <person name="Venepally P."/>
            <person name="Karamycheva S."/>
            <person name="Hadjithomas M."/>
            <person name="Khan A."/>
            <person name="Brunk B."/>
            <person name="Roos D."/>
            <person name="Caler E."/>
            <person name="Lorenzi H."/>
        </authorList>
    </citation>
    <scope>NUCLEOTIDE SEQUENCE [LARGE SCALE GENOMIC DNA]</scope>
    <source>
        <strain evidence="2 3">GAB2-2007-GAL-DOM2</strain>
    </source>
</reference>
<evidence type="ECO:0000256" key="1">
    <source>
        <dbReference type="SAM" id="MobiDB-lite"/>
    </source>
</evidence>
<evidence type="ECO:0000313" key="2">
    <source>
        <dbReference type="EMBL" id="KFG44683.1"/>
    </source>
</evidence>
<feature type="region of interest" description="Disordered" evidence="1">
    <location>
        <begin position="102"/>
        <end position="128"/>
    </location>
</feature>
<gene>
    <name evidence="2" type="ORF">TGDOM2_309195</name>
</gene>
<name>A0A086KJW5_TOXGO</name>
<sequence>MTFPPSPRSCSRPRCVEAFQNAYGCCATPDLDSGAAAAGVELAVHSCALDHIRIFPSLQRNIVFRTFVAGNSNLSNETWHKCVADTPRLVFALTTERFRQKCTPRSRKKTPDTVEKRKGGQEEQGPAACAGGWRRECLPAWVPATLRFFSLLHEEEAATGISSSFSNDARLTEKTAA</sequence>
<feature type="compositionally biased region" description="Basic and acidic residues" evidence="1">
    <location>
        <begin position="109"/>
        <end position="121"/>
    </location>
</feature>
<organism evidence="2 3">
    <name type="scientific">Toxoplasma gondii GAB2-2007-GAL-DOM2</name>
    <dbReference type="NCBI Taxonomy" id="1130820"/>
    <lineage>
        <taxon>Eukaryota</taxon>
        <taxon>Sar</taxon>
        <taxon>Alveolata</taxon>
        <taxon>Apicomplexa</taxon>
        <taxon>Conoidasida</taxon>
        <taxon>Coccidia</taxon>
        <taxon>Eucoccidiorida</taxon>
        <taxon>Eimeriorina</taxon>
        <taxon>Sarcocystidae</taxon>
        <taxon>Toxoplasma</taxon>
    </lineage>
</organism>
<accession>A0A086KJW5</accession>
<dbReference type="Proteomes" id="UP000028837">
    <property type="component" value="Unassembled WGS sequence"/>
</dbReference>
<dbReference type="AlphaFoldDB" id="A0A086KJW5"/>
<protein>
    <submittedName>
        <fullName evidence="2">Uncharacterized protein</fullName>
    </submittedName>
</protein>